<dbReference type="Proteomes" id="UP000299102">
    <property type="component" value="Unassembled WGS sequence"/>
</dbReference>
<comment type="caution">
    <text evidence="1">The sequence shown here is derived from an EMBL/GenBank/DDBJ whole genome shotgun (WGS) entry which is preliminary data.</text>
</comment>
<accession>A0A4C1VZT8</accession>
<sequence length="130" mass="14488">MIINNNQWTRGKKDCGNVSCAATSDNDDGTDPALVTCPVVGATSAFLPSGAGCLRHIHLWISPSVEVYKTPFPLSLQYNAWKAPTQILDAVFCYVREIKRNLLLSESSILDEELSRIQLLNWIQQLDPRL</sequence>
<organism evidence="1 2">
    <name type="scientific">Eumeta variegata</name>
    <name type="common">Bagworm moth</name>
    <name type="synonym">Eumeta japonica</name>
    <dbReference type="NCBI Taxonomy" id="151549"/>
    <lineage>
        <taxon>Eukaryota</taxon>
        <taxon>Metazoa</taxon>
        <taxon>Ecdysozoa</taxon>
        <taxon>Arthropoda</taxon>
        <taxon>Hexapoda</taxon>
        <taxon>Insecta</taxon>
        <taxon>Pterygota</taxon>
        <taxon>Neoptera</taxon>
        <taxon>Endopterygota</taxon>
        <taxon>Lepidoptera</taxon>
        <taxon>Glossata</taxon>
        <taxon>Ditrysia</taxon>
        <taxon>Tineoidea</taxon>
        <taxon>Psychidae</taxon>
        <taxon>Oiketicinae</taxon>
        <taxon>Eumeta</taxon>
    </lineage>
</organism>
<keyword evidence="2" id="KW-1185">Reference proteome</keyword>
<evidence type="ECO:0000313" key="2">
    <source>
        <dbReference type="Proteomes" id="UP000299102"/>
    </source>
</evidence>
<dbReference type="AlphaFoldDB" id="A0A4C1VZT8"/>
<proteinExistence type="predicted"/>
<gene>
    <name evidence="1" type="ORF">EVAR_86591_1</name>
</gene>
<evidence type="ECO:0000313" key="1">
    <source>
        <dbReference type="EMBL" id="GBP44776.1"/>
    </source>
</evidence>
<reference evidence="1 2" key="1">
    <citation type="journal article" date="2019" name="Commun. Biol.">
        <title>The bagworm genome reveals a unique fibroin gene that provides high tensile strength.</title>
        <authorList>
            <person name="Kono N."/>
            <person name="Nakamura H."/>
            <person name="Ohtoshi R."/>
            <person name="Tomita M."/>
            <person name="Numata K."/>
            <person name="Arakawa K."/>
        </authorList>
    </citation>
    <scope>NUCLEOTIDE SEQUENCE [LARGE SCALE GENOMIC DNA]</scope>
</reference>
<name>A0A4C1VZT8_EUMVA</name>
<protein>
    <submittedName>
        <fullName evidence="1">Uncharacterized protein</fullName>
    </submittedName>
</protein>
<dbReference type="EMBL" id="BGZK01000458">
    <property type="protein sequence ID" value="GBP44776.1"/>
    <property type="molecule type" value="Genomic_DNA"/>
</dbReference>